<protein>
    <submittedName>
        <fullName evidence="1">Uncharacterized protein</fullName>
    </submittedName>
</protein>
<accession>F0EYE2</accession>
<dbReference type="STRING" id="888741.HMPREF9098_0876"/>
<comment type="caution">
    <text evidence="1">The sequence shown here is derived from an EMBL/GenBank/DDBJ whole genome shotgun (WGS) entry which is preliminary data.</text>
</comment>
<keyword evidence="2" id="KW-1185">Reference proteome</keyword>
<sequence length="49" mass="5558">MFSGCPNFMRWQIRFKFTALPPFSNPCPQKLWTISNGVSYGTSLHPPLG</sequence>
<name>F0EYE2_9NEIS</name>
<reference evidence="1 2" key="1">
    <citation type="submission" date="2011-01" db="EMBL/GenBank/DDBJ databases">
        <authorList>
            <person name="Muzny D."/>
            <person name="Qin X."/>
            <person name="Deng J."/>
            <person name="Jiang H."/>
            <person name="Liu Y."/>
            <person name="Qu J."/>
            <person name="Song X.-Z."/>
            <person name="Zhang L."/>
            <person name="Thornton R."/>
            <person name="Coyle M."/>
            <person name="Francisco L."/>
            <person name="Jackson L."/>
            <person name="Javaid M."/>
            <person name="Korchina V."/>
            <person name="Kovar C."/>
            <person name="Mata R."/>
            <person name="Mathew T."/>
            <person name="Ngo R."/>
            <person name="Nguyen L."/>
            <person name="Nguyen N."/>
            <person name="Okwuonu G."/>
            <person name="Ongeri F."/>
            <person name="Pham C."/>
            <person name="Simmons D."/>
            <person name="Wilczek-Boney K."/>
            <person name="Hale W."/>
            <person name="Jakkamsetti A."/>
            <person name="Pham P."/>
            <person name="Ruth R."/>
            <person name="San Lucas F."/>
            <person name="Warren J."/>
            <person name="Zhang J."/>
            <person name="Zhao Z."/>
            <person name="Zhou C."/>
            <person name="Zhu D."/>
            <person name="Lee S."/>
            <person name="Bess C."/>
            <person name="Blankenburg K."/>
            <person name="Forbes L."/>
            <person name="Fu Q."/>
            <person name="Gubbala S."/>
            <person name="Hirani K."/>
            <person name="Jayaseelan J.C."/>
            <person name="Lara F."/>
            <person name="Munidasa M."/>
            <person name="Palculict T."/>
            <person name="Patil S."/>
            <person name="Pu L.-L."/>
            <person name="Saada N."/>
            <person name="Tang L."/>
            <person name="Weissenberger G."/>
            <person name="Zhu Y."/>
            <person name="Hemphill L."/>
            <person name="Shang Y."/>
            <person name="Youmans B."/>
            <person name="Ayvaz T."/>
            <person name="Ross M."/>
            <person name="Santibanez J."/>
            <person name="Aqrawi P."/>
            <person name="Gross S."/>
            <person name="Joshi V."/>
            <person name="Fowler G."/>
            <person name="Nazareth L."/>
            <person name="Reid J."/>
            <person name="Worley K."/>
            <person name="Petrosino J."/>
            <person name="Highlander S."/>
            <person name="Gibbs R."/>
        </authorList>
    </citation>
    <scope>NUCLEOTIDE SEQUENCE [LARGE SCALE GENOMIC DNA]</scope>
    <source>
        <strain evidence="1 2">ATCC 33394</strain>
    </source>
</reference>
<dbReference type="Proteomes" id="UP000004088">
    <property type="component" value="Unassembled WGS sequence"/>
</dbReference>
<dbReference type="AlphaFoldDB" id="F0EYE2"/>
<organism evidence="1 2">
    <name type="scientific">Kingella denitrificans ATCC 33394</name>
    <dbReference type="NCBI Taxonomy" id="888741"/>
    <lineage>
        <taxon>Bacteria</taxon>
        <taxon>Pseudomonadati</taxon>
        <taxon>Pseudomonadota</taxon>
        <taxon>Betaproteobacteria</taxon>
        <taxon>Neisseriales</taxon>
        <taxon>Neisseriaceae</taxon>
        <taxon>Kingella</taxon>
    </lineage>
</organism>
<dbReference type="HOGENOM" id="CLU_3136647_0_0_4"/>
<evidence type="ECO:0000313" key="1">
    <source>
        <dbReference type="EMBL" id="EGC17550.1"/>
    </source>
</evidence>
<evidence type="ECO:0000313" key="2">
    <source>
        <dbReference type="Proteomes" id="UP000004088"/>
    </source>
</evidence>
<dbReference type="EMBL" id="AEWV01000015">
    <property type="protein sequence ID" value="EGC17550.1"/>
    <property type="molecule type" value="Genomic_DNA"/>
</dbReference>
<proteinExistence type="predicted"/>
<gene>
    <name evidence="1" type="ORF">HMPREF9098_0876</name>
</gene>